<feature type="region of interest" description="Disordered" evidence="11">
    <location>
        <begin position="234"/>
        <end position="254"/>
    </location>
</feature>
<dbReference type="AlphaFoldDB" id="A0A1U7LP63"/>
<keyword evidence="9 10" id="KW-0472">Membrane</keyword>
<dbReference type="EMBL" id="LXFE01000826">
    <property type="protein sequence ID" value="OLL24418.1"/>
    <property type="molecule type" value="Genomic_DNA"/>
</dbReference>
<evidence type="ECO:0000256" key="7">
    <source>
        <dbReference type="ARBA" id="ARBA00022989"/>
    </source>
</evidence>
<dbReference type="Proteomes" id="UP000186594">
    <property type="component" value="Unassembled WGS sequence"/>
</dbReference>
<gene>
    <name evidence="12" type="ORF">NEOLI_001724</name>
</gene>
<feature type="transmembrane region" description="Helical" evidence="10">
    <location>
        <begin position="614"/>
        <end position="634"/>
    </location>
</feature>
<evidence type="ECO:0000256" key="10">
    <source>
        <dbReference type="PIRNR" id="PIRNR002450"/>
    </source>
</evidence>
<dbReference type="InterPro" id="IPR003445">
    <property type="entry name" value="Cat_transpt"/>
</dbReference>
<dbReference type="GO" id="GO:0140107">
    <property type="term" value="F:high-affinity potassium ion transmembrane transporter activity"/>
    <property type="evidence" value="ECO:0007669"/>
    <property type="project" value="TreeGrafter"/>
</dbReference>
<dbReference type="PIRSF" id="PIRSF002450">
    <property type="entry name" value="K+_transpter_TRK"/>
    <property type="match status" value="1"/>
</dbReference>
<feature type="transmembrane region" description="Helical" evidence="10">
    <location>
        <begin position="20"/>
        <end position="39"/>
    </location>
</feature>
<evidence type="ECO:0000256" key="8">
    <source>
        <dbReference type="ARBA" id="ARBA00023065"/>
    </source>
</evidence>
<feature type="transmembrane region" description="Helical" evidence="10">
    <location>
        <begin position="708"/>
        <end position="731"/>
    </location>
</feature>
<comment type="caution">
    <text evidence="12">The sequence shown here is derived from an EMBL/GenBank/DDBJ whole genome shotgun (WGS) entry which is preliminary data.</text>
</comment>
<dbReference type="GO" id="GO:0005886">
    <property type="term" value="C:plasma membrane"/>
    <property type="evidence" value="ECO:0007669"/>
    <property type="project" value="InterPro"/>
</dbReference>
<keyword evidence="6 10" id="KW-0630">Potassium</keyword>
<dbReference type="GO" id="GO:0030007">
    <property type="term" value="P:intracellular potassium ion homeostasis"/>
    <property type="evidence" value="ECO:0007669"/>
    <property type="project" value="UniProtKB-UniRule"/>
</dbReference>
<keyword evidence="3 10" id="KW-0813">Transport</keyword>
<comment type="subcellular location">
    <subcellularLocation>
        <location evidence="1">Membrane</location>
        <topology evidence="1">Multi-pass membrane protein</topology>
    </subcellularLocation>
</comment>
<keyword evidence="8 10" id="KW-0406">Ion transport</keyword>
<evidence type="ECO:0000256" key="5">
    <source>
        <dbReference type="ARBA" id="ARBA00022692"/>
    </source>
</evidence>
<dbReference type="NCBIfam" id="TIGR00934">
    <property type="entry name" value="2a38euk"/>
    <property type="match status" value="1"/>
</dbReference>
<keyword evidence="4 10" id="KW-0633">Potassium transport</keyword>
<keyword evidence="5 10" id="KW-0812">Transmembrane</keyword>
<feature type="transmembrane region" description="Helical" evidence="10">
    <location>
        <begin position="679"/>
        <end position="696"/>
    </location>
</feature>
<evidence type="ECO:0000256" key="3">
    <source>
        <dbReference type="ARBA" id="ARBA00022448"/>
    </source>
</evidence>
<evidence type="ECO:0000256" key="11">
    <source>
        <dbReference type="SAM" id="MobiDB-lite"/>
    </source>
</evidence>
<protein>
    <recommendedName>
        <fullName evidence="10">Potassium transport protein</fullName>
    </recommendedName>
</protein>
<evidence type="ECO:0000256" key="9">
    <source>
        <dbReference type="ARBA" id="ARBA00023136"/>
    </source>
</evidence>
<evidence type="ECO:0000256" key="4">
    <source>
        <dbReference type="ARBA" id="ARBA00022538"/>
    </source>
</evidence>
<dbReference type="PANTHER" id="PTHR31064:SF30">
    <property type="entry name" value="HIGH-AFFINITY POTASSIUM TRANSPORT PROTEIN-RELATED"/>
    <property type="match status" value="1"/>
</dbReference>
<evidence type="ECO:0000256" key="2">
    <source>
        <dbReference type="ARBA" id="ARBA00009137"/>
    </source>
</evidence>
<comment type="similarity">
    <text evidence="2 10">Belongs to the TrkH potassium transport family.</text>
</comment>
<keyword evidence="13" id="KW-1185">Reference proteome</keyword>
<dbReference type="Pfam" id="PF02386">
    <property type="entry name" value="TrkH"/>
    <property type="match status" value="1"/>
</dbReference>
<keyword evidence="7 10" id="KW-1133">Transmembrane helix</keyword>
<feature type="transmembrane region" description="Helical" evidence="10">
    <location>
        <begin position="556"/>
        <end position="575"/>
    </location>
</feature>
<dbReference type="STRING" id="1198029.A0A1U7LP63"/>
<dbReference type="OMA" id="RMTNDGI"/>
<sequence length="808" mass="91031">MHMRWPFVGSLQSYAMPSFLLLHYAYILGSSVLGSVLIFTGGSPIAYIDALFMASSSCTQAGLNVVDLVTLSVWQQARFLAARMLMARQTIMYLLAMVTNPIFIHSTVVFVRIYWFKRRFKQIGKQQAHQPTISDWIVTENSLQLSLRRSRSRTKSRSRLTDGEHKGVEGRAIRVLFNSGIGGTLTRSPENTEILPDPITKTVGDQLCSLQSDQTVKDDDLCRTEIHVPQPLNTEVASSHNGNDEELSPKNTPPLEITFGYLPAPRRGLVVEAAPENLNHKVFDPFVARDLQDITLGSTFHSTSDLRRSRTADVPQSPPGHDIKRRTLTIEGPSQATHLRMRKANILEKPFLPTSTFDRAIANTIRRKRDGSPNSKRSVRTTMSLPYLSYNPTIGRNSTFVDLTSEQLDELKGIEYRALKTLAWILVAYFIVLHIFGLVSYTGFIVGSATYGPVVDKIAVSRGWWAVFTSASAFNDLGLTLTPDSFIPFQRALFPLFVGDFLIVAGNTGFPCLLRLTIWCLFKLFPYDSIHRESFAFLLDHPRRCFTLLFPSRSTWLLFGILALNACDLILFMILDLRDTDVTNIPVGYRISVGLFQAISTRTAGFSVVNLSMLHTAMLVSFVMMMYISVYPVAMTIRRWFRISLMNLADNDFERSLGIYGDDEDGNMSFVWTHVRRQLGFDLWFVFVSLFVISIVENSSLDNPRDYYFSVFAILFEVVSAYGTVGLSLGYPGINASFSAKFHTISKLVIIVSQIRGRHRGICSLLLLLINQVGLPYKIDRAVLLPSDRLDEKEEEDQARRRATLYSA</sequence>
<dbReference type="InterPro" id="IPR051143">
    <property type="entry name" value="TrkH_K-transport"/>
</dbReference>
<dbReference type="OrthoDB" id="9999863at2759"/>
<feature type="transmembrane region" description="Helical" evidence="10">
    <location>
        <begin position="493"/>
        <end position="518"/>
    </location>
</feature>
<feature type="transmembrane region" description="Helical" evidence="10">
    <location>
        <begin position="91"/>
        <end position="115"/>
    </location>
</feature>
<dbReference type="PANTHER" id="PTHR31064">
    <property type="entry name" value="POTASSIUM TRANSPORT PROTEIN DDB_G0292412-RELATED"/>
    <property type="match status" value="1"/>
</dbReference>
<evidence type="ECO:0000256" key="6">
    <source>
        <dbReference type="ARBA" id="ARBA00022958"/>
    </source>
</evidence>
<dbReference type="GO" id="GO:1990573">
    <property type="term" value="P:potassium ion import across plasma membrane"/>
    <property type="evidence" value="ECO:0007669"/>
    <property type="project" value="TreeGrafter"/>
</dbReference>
<feature type="transmembrane region" description="Helical" evidence="10">
    <location>
        <begin position="422"/>
        <end position="444"/>
    </location>
</feature>
<accession>A0A1U7LP63</accession>
<evidence type="ECO:0000256" key="1">
    <source>
        <dbReference type="ARBA" id="ARBA00004141"/>
    </source>
</evidence>
<evidence type="ECO:0000313" key="13">
    <source>
        <dbReference type="Proteomes" id="UP000186594"/>
    </source>
</evidence>
<organism evidence="12 13">
    <name type="scientific">Neolecta irregularis (strain DAH-3)</name>
    <dbReference type="NCBI Taxonomy" id="1198029"/>
    <lineage>
        <taxon>Eukaryota</taxon>
        <taxon>Fungi</taxon>
        <taxon>Dikarya</taxon>
        <taxon>Ascomycota</taxon>
        <taxon>Taphrinomycotina</taxon>
        <taxon>Neolectales</taxon>
        <taxon>Neolectaceae</taxon>
        <taxon>Neolecta</taxon>
    </lineage>
</organism>
<reference evidence="12 13" key="1">
    <citation type="submission" date="2016-04" db="EMBL/GenBank/DDBJ databases">
        <title>Evolutionary innovation and constraint leading to complex multicellularity in the Ascomycota.</title>
        <authorList>
            <person name="Cisse O."/>
            <person name="Nguyen A."/>
            <person name="Hewitt D.A."/>
            <person name="Jedd G."/>
            <person name="Stajich J.E."/>
        </authorList>
    </citation>
    <scope>NUCLEOTIDE SEQUENCE [LARGE SCALE GENOMIC DNA]</scope>
    <source>
        <strain evidence="12 13">DAH-3</strain>
    </source>
</reference>
<evidence type="ECO:0000313" key="12">
    <source>
        <dbReference type="EMBL" id="OLL24418.1"/>
    </source>
</evidence>
<dbReference type="InterPro" id="IPR015958">
    <property type="entry name" value="Trk1_fungi"/>
</dbReference>
<dbReference type="InterPro" id="IPR004773">
    <property type="entry name" value="K/Na_transp_Trk1/HKT1"/>
</dbReference>
<proteinExistence type="inferred from homology"/>
<name>A0A1U7LP63_NEOID</name>